<dbReference type="AlphaFoldDB" id="A0A6J5YE40"/>
<evidence type="ECO:0000256" key="3">
    <source>
        <dbReference type="ARBA" id="ARBA00023098"/>
    </source>
</evidence>
<keyword evidence="1" id="KW-0378">Hydrolase</keyword>
<dbReference type="InterPro" id="IPR041127">
    <property type="entry name" value="PET_hydrolase/cutinase-like"/>
</dbReference>
<accession>A0A6J5YE40</accession>
<keyword evidence="3" id="KW-0443">Lipid metabolism</keyword>
<dbReference type="PANTHER" id="PTHR10272">
    <property type="entry name" value="PLATELET-ACTIVATING FACTOR ACETYLHYDROLASE"/>
    <property type="match status" value="1"/>
</dbReference>
<reference evidence="5" key="1">
    <citation type="submission" date="2020-05" db="EMBL/GenBank/DDBJ databases">
        <authorList>
            <person name="Chiriac C."/>
            <person name="Salcher M."/>
            <person name="Ghai R."/>
            <person name="Kavagutti S V."/>
        </authorList>
    </citation>
    <scope>NUCLEOTIDE SEQUENCE</scope>
</reference>
<dbReference type="GO" id="GO:0003847">
    <property type="term" value="F:1-alkyl-2-acetylglycerophosphocholine esterase activity"/>
    <property type="evidence" value="ECO:0007669"/>
    <property type="project" value="TreeGrafter"/>
</dbReference>
<dbReference type="Pfam" id="PF12740">
    <property type="entry name" value="PETase"/>
    <property type="match status" value="1"/>
</dbReference>
<evidence type="ECO:0000259" key="4">
    <source>
        <dbReference type="Pfam" id="PF12740"/>
    </source>
</evidence>
<dbReference type="InterPro" id="IPR029058">
    <property type="entry name" value="AB_hydrolase_fold"/>
</dbReference>
<proteinExistence type="predicted"/>
<feature type="domain" description="PET hydrolase/cutinase-like" evidence="4">
    <location>
        <begin position="25"/>
        <end position="195"/>
    </location>
</feature>
<dbReference type="SUPFAM" id="SSF53474">
    <property type="entry name" value="alpha/beta-Hydrolases"/>
    <property type="match status" value="1"/>
</dbReference>
<evidence type="ECO:0000313" key="5">
    <source>
        <dbReference type="EMBL" id="CAB4324474.1"/>
    </source>
</evidence>
<sequence>MAEDKLPLAIYSHGSGGLNFISSFITEHLASEGFIVIAANHTGNTAIDNFVNAMVSQDQNDMNRPADISAEIDGMLARNADANDPFHNKIDADRIGLFGHSYGGYTALATVGGHSTPLGTTVADKRIKAVVGLAPYTTRLTPAELAAVDVPTMMLVGTKDITTPANTNAEVAYESISGRPSVLVEMTDAAHQSFTDVCAYLGEIEKLPDAPKAVVDVIRKQATEGCGDEFMPFARDIEVTNTMTTAFLLQYVAGKTGYDYYWTTWPKSQTDITVQAKLQ</sequence>
<evidence type="ECO:0000256" key="2">
    <source>
        <dbReference type="ARBA" id="ARBA00022963"/>
    </source>
</evidence>
<evidence type="ECO:0000256" key="1">
    <source>
        <dbReference type="ARBA" id="ARBA00022801"/>
    </source>
</evidence>
<dbReference type="GO" id="GO:0016042">
    <property type="term" value="P:lipid catabolic process"/>
    <property type="evidence" value="ECO:0007669"/>
    <property type="project" value="UniProtKB-KW"/>
</dbReference>
<name>A0A6J5YE40_9ZZZZ</name>
<protein>
    <submittedName>
        <fullName evidence="5">Unannotated protein</fullName>
    </submittedName>
</protein>
<keyword evidence="2" id="KW-0442">Lipid degradation</keyword>
<dbReference type="EMBL" id="CAEMXZ010000155">
    <property type="protein sequence ID" value="CAB4324474.1"/>
    <property type="molecule type" value="Genomic_DNA"/>
</dbReference>
<dbReference type="PANTHER" id="PTHR10272:SF0">
    <property type="entry name" value="PLATELET-ACTIVATING FACTOR ACETYLHYDROLASE"/>
    <property type="match status" value="1"/>
</dbReference>
<gene>
    <name evidence="5" type="ORF">UFOPK1392_02245</name>
</gene>
<organism evidence="5">
    <name type="scientific">freshwater metagenome</name>
    <dbReference type="NCBI Taxonomy" id="449393"/>
    <lineage>
        <taxon>unclassified sequences</taxon>
        <taxon>metagenomes</taxon>
        <taxon>ecological metagenomes</taxon>
    </lineage>
</organism>
<dbReference type="Gene3D" id="3.40.50.1820">
    <property type="entry name" value="alpha/beta hydrolase"/>
    <property type="match status" value="1"/>
</dbReference>